<proteinExistence type="predicted"/>
<keyword evidence="2" id="KW-0677">Repeat</keyword>
<accession>A0A484BRF3</accession>
<dbReference type="STRING" id="7232.A0A484BRF3"/>
<gene>
    <name evidence="4" type="ORF">AWZ03_003236</name>
</gene>
<dbReference type="OMA" id="YLHEHAF"/>
<evidence type="ECO:0008006" key="6">
    <source>
        <dbReference type="Google" id="ProtNLM"/>
    </source>
</evidence>
<feature type="compositionally biased region" description="Low complexity" evidence="3">
    <location>
        <begin position="47"/>
        <end position="72"/>
    </location>
</feature>
<dbReference type="PANTHER" id="PTHR24366">
    <property type="entry name" value="IG(IMMUNOGLOBULIN) AND LRR(LEUCINE RICH REPEAT) DOMAINS"/>
    <property type="match status" value="1"/>
</dbReference>
<feature type="region of interest" description="Disordered" evidence="3">
    <location>
        <begin position="43"/>
        <end position="75"/>
    </location>
</feature>
<dbReference type="Pfam" id="PF13855">
    <property type="entry name" value="LRR_8"/>
    <property type="match status" value="4"/>
</dbReference>
<dbReference type="Proteomes" id="UP000295192">
    <property type="component" value="Unassembled WGS sequence"/>
</dbReference>
<keyword evidence="5" id="KW-1185">Reference proteome</keyword>
<dbReference type="EMBL" id="LSRL02000016">
    <property type="protein sequence ID" value="TDG50331.1"/>
    <property type="molecule type" value="Genomic_DNA"/>
</dbReference>
<organism evidence="4 5">
    <name type="scientific">Drosophila navojoa</name>
    <name type="common">Fruit fly</name>
    <dbReference type="NCBI Taxonomy" id="7232"/>
    <lineage>
        <taxon>Eukaryota</taxon>
        <taxon>Metazoa</taxon>
        <taxon>Ecdysozoa</taxon>
        <taxon>Arthropoda</taxon>
        <taxon>Hexapoda</taxon>
        <taxon>Insecta</taxon>
        <taxon>Pterygota</taxon>
        <taxon>Neoptera</taxon>
        <taxon>Endopterygota</taxon>
        <taxon>Diptera</taxon>
        <taxon>Brachycera</taxon>
        <taxon>Muscomorpha</taxon>
        <taxon>Ephydroidea</taxon>
        <taxon>Drosophilidae</taxon>
        <taxon>Drosophila</taxon>
    </lineage>
</organism>
<dbReference type="AlphaFoldDB" id="A0A484BRF3"/>
<dbReference type="PANTHER" id="PTHR24366:SF96">
    <property type="entry name" value="LEUCINE RICH REPEAT CONTAINING 53"/>
    <property type="match status" value="1"/>
</dbReference>
<dbReference type="FunFam" id="3.80.10.10:FF:001164">
    <property type="entry name" value="GH01279p"/>
    <property type="match status" value="1"/>
</dbReference>
<sequence>MRQLIRLPRSKPEYTSYTTHFPTLHLHCNDSTLAATTIIRHRPQPQPQTQQQQAQSCTNHNNNNNSNNNNNNCRSLSQTRRHTIISTTLTNYNQQLAAAAYPRRASIGWDGAETVAPAVAHKPVRITLIGEPLPQQNGGCHKAAATTTTTTPTPPSQQNGVKAHFLNGCQSGANSALPGAHYQPLYNSNKMTNPTLSIRSGMSLNAQPLRLGPVLWLLCCGLSQVLSQICEAQGWRSFECRELSSLKELKNVRDFPKDSLHRLSIRNAHTELSMGIAASGLSLSGLLDLDLSHVPQLQLERRGFSWLPQLEQLNISGCALEQLLAAHFAANSSLQLLDASHNELPSLTKELFGNLRKLIYANFSHNALQQLELPHMPLLQQLQLSHNQLTNISFAPCPQLQQLCLNDNQLSQLNASSFRGLPGLLELQLAENALRTIGKNTFQPLAKLRALNLSHNELDALRPQIFGSGVFALQQLDLSNNNIRLLFDNQFLSLGRLQVLDIAHNSIASLSAGQFAGLSSLRKLYLQSNDIIEIKAHTFAALEDLDTLDLSHNNVEYLHEHAFGNRTLPHMRKLNLNANSLKHLHALSFSSLPFLEYLSLGNNELSSLDVRMFAPMRRLQKLHLGHNELTHISSLVLDSFSSVSDLLIDNNKLTFLPDLNGTLGNLKRIAIEGNPWQCACFTQLERWLLSHHVTYLRQGTGFYDGEKPLCVVTAFEYCVQTLQEDRHQDVVDEFEERLKNGRELDVRSDED</sequence>
<evidence type="ECO:0000256" key="3">
    <source>
        <dbReference type="SAM" id="MobiDB-lite"/>
    </source>
</evidence>
<keyword evidence="1" id="KW-0433">Leucine-rich repeat</keyword>
<dbReference type="PRINTS" id="PR00019">
    <property type="entry name" value="LEURICHRPT"/>
</dbReference>
<comment type="caution">
    <text evidence="4">The sequence shown here is derived from an EMBL/GenBank/DDBJ whole genome shotgun (WGS) entry which is preliminary data.</text>
</comment>
<evidence type="ECO:0000313" key="5">
    <source>
        <dbReference type="Proteomes" id="UP000295192"/>
    </source>
</evidence>
<reference evidence="4 5" key="1">
    <citation type="journal article" date="2019" name="J. Hered.">
        <title>An Improved Genome Assembly for Drosophila navojoa, the Basal Species in the mojavensis Cluster.</title>
        <authorList>
            <person name="Vanderlinde T."/>
            <person name="Dupim E.G."/>
            <person name="Nazario-Yepiz N.O."/>
            <person name="Carvalho A.B."/>
        </authorList>
    </citation>
    <scope>NUCLEOTIDE SEQUENCE [LARGE SCALE GENOMIC DNA]</scope>
    <source>
        <strain evidence="4">Navoj_Jal97</strain>
        <tissue evidence="4">Whole organism</tissue>
    </source>
</reference>
<dbReference type="InterPro" id="IPR001611">
    <property type="entry name" value="Leu-rich_rpt"/>
</dbReference>
<dbReference type="Gene3D" id="3.80.10.10">
    <property type="entry name" value="Ribonuclease Inhibitor"/>
    <property type="match status" value="4"/>
</dbReference>
<dbReference type="InterPro" id="IPR032675">
    <property type="entry name" value="LRR_dom_sf"/>
</dbReference>
<evidence type="ECO:0000313" key="4">
    <source>
        <dbReference type="EMBL" id="TDG50331.1"/>
    </source>
</evidence>
<dbReference type="OrthoDB" id="10046062at2759"/>
<dbReference type="SUPFAM" id="SSF52058">
    <property type="entry name" value="L domain-like"/>
    <property type="match status" value="2"/>
</dbReference>
<name>A0A484BRF3_DRONA</name>
<dbReference type="SMART" id="SM00369">
    <property type="entry name" value="LRR_TYP"/>
    <property type="match status" value="14"/>
</dbReference>
<evidence type="ECO:0000256" key="1">
    <source>
        <dbReference type="ARBA" id="ARBA00022614"/>
    </source>
</evidence>
<evidence type="ECO:0000256" key="2">
    <source>
        <dbReference type="ARBA" id="ARBA00022737"/>
    </source>
</evidence>
<feature type="region of interest" description="Disordered" evidence="3">
    <location>
        <begin position="132"/>
        <end position="157"/>
    </location>
</feature>
<dbReference type="PROSITE" id="PS51450">
    <property type="entry name" value="LRR"/>
    <property type="match status" value="2"/>
</dbReference>
<dbReference type="InterPro" id="IPR003591">
    <property type="entry name" value="Leu-rich_rpt_typical-subtyp"/>
</dbReference>
<protein>
    <recommendedName>
        <fullName evidence="6">LRRCT domain-containing protein</fullName>
    </recommendedName>
</protein>